<dbReference type="EMBL" id="QUZU01000007">
    <property type="protein sequence ID" value="TFY90476.1"/>
    <property type="molecule type" value="Genomic_DNA"/>
</dbReference>
<keyword evidence="3" id="KW-1185">Reference proteome</keyword>
<gene>
    <name evidence="2" type="ORF">DYL59_08015</name>
</gene>
<dbReference type="AlphaFoldDB" id="A0A4Z0AUK2"/>
<feature type="transmembrane region" description="Helical" evidence="1">
    <location>
        <begin position="271"/>
        <end position="295"/>
    </location>
</feature>
<keyword evidence="1" id="KW-0812">Transmembrane</keyword>
<keyword evidence="1" id="KW-0472">Membrane</keyword>
<dbReference type="SUPFAM" id="SSF51120">
    <property type="entry name" value="beta-Roll"/>
    <property type="match status" value="1"/>
</dbReference>
<dbReference type="Gene3D" id="2.150.10.10">
    <property type="entry name" value="Serralysin-like metalloprotease, C-terminal"/>
    <property type="match status" value="1"/>
</dbReference>
<accession>A0A4Z0AUK2</accession>
<evidence type="ECO:0000256" key="1">
    <source>
        <dbReference type="SAM" id="Phobius"/>
    </source>
</evidence>
<proteinExistence type="predicted"/>
<dbReference type="OrthoDB" id="7029872at2"/>
<evidence type="ECO:0000313" key="3">
    <source>
        <dbReference type="Proteomes" id="UP000297391"/>
    </source>
</evidence>
<dbReference type="InterPro" id="IPR011049">
    <property type="entry name" value="Serralysin-like_metalloprot_C"/>
</dbReference>
<organism evidence="2 3">
    <name type="scientific">Pseudomonas kairouanensis</name>
    <dbReference type="NCBI Taxonomy" id="2293832"/>
    <lineage>
        <taxon>Bacteria</taxon>
        <taxon>Pseudomonadati</taxon>
        <taxon>Pseudomonadota</taxon>
        <taxon>Gammaproteobacteria</taxon>
        <taxon>Pseudomonadales</taxon>
        <taxon>Pseudomonadaceae</taxon>
        <taxon>Pseudomonas</taxon>
    </lineage>
</organism>
<keyword evidence="1" id="KW-1133">Transmembrane helix</keyword>
<sequence length="1110" mass="119675">MAEGTARMTTTQTHASLDAHLGPLVVGELKINRTTLAEMGARVQGMPVSPHHLKGREADQTLIDSIRFPEAALKQFLGLHPTLSDSSANLLFEFASLRSLQAPPLMQSMPNEALKGSWRKLDSLLNAVQRINLTQTARLEGVPPWADVAKSRGLSTVAYGLQLYGYYSAINALVEAIQQGDIEQVLETGSELLAELTAGALEIALESLGTRMLGNGARLLRGFTVSSAGQLLRRGAGLFALALTLPFDISNAVTSLKQAIKTSGKEALDHYVSAGFSIASATLGVVLGIAALAGFSYTGPLGIAAAVVLIVGAQIYGAARQVDEIDDYIELSTHERLRAGWFTFLGKALDKDVHDRYVVAKMDKTYAMQLTSQAEAWLKGALKGTVQAVVNGAYVVRLIPALGWKHQWHEALGELPYVDTTQLGVSDADDVIDASSLTVDELPGVVKGQASADAGVLWRLGGGNDDVKGVGNLPNFFAYGEGHKQLTGGTRDDQFLFDIPAGTFSAKSSEKPASTLRGGEGNNTLHLLNTSQYPEDTQGYGIDLEKGSVTRLDDAGQAMVVEAIVNVSTPAGVASQVKGSAAANILIAQGENDRVEGGLGDDILLVQGTYAWVDGGAGKDRYVIASNRGTVTLQEQDWHEDSLVEMRWEAAAIAAWSIRDCALIILSRRGEDGELAEREIKIEGVYTRESGKRVLRNNRLRFITADGYTLVPVLAAELAEQDASAVTVALHGPRDGPELRNLLGEGEFVVPSGQASRCFILRGPAQKTVRVPLKGDVTACTLYLDYDASELVHVQARYHVTCRRLGNFDELTYGRVALTLGFCDGSRLVVQDYASDRTGTRTNVASSIMANRLKLDCRFVLILRDGVSYRLDPVPQHYLQDRAEPGLKTLDGRVALLLRAGVYPFVRPPVGKGVHLQSLPQKVVIPAPPHRQDYVLLGRSSTYEVITSPRATLYLSTPGALSKTTDASSWQVRTEPLEHGQISLKGTTLTLGDLTLHLPDSTDPDIPLERVSIHTSDGDVYAVRQDLASVYPSQLNLHFCTTVAAAWAHLQRLRQFLSLMVRTLRVIGLGLAGDEQSVIFYDVLGDCWGLESDPARVVTPAQLVMRPATL</sequence>
<name>A0A4Z0AUK2_9PSED</name>
<dbReference type="Proteomes" id="UP000297391">
    <property type="component" value="Unassembled WGS sequence"/>
</dbReference>
<evidence type="ECO:0000313" key="2">
    <source>
        <dbReference type="EMBL" id="TFY90476.1"/>
    </source>
</evidence>
<reference evidence="2 3" key="1">
    <citation type="journal article" date="2019" name="Syst. Appl. Microbiol.">
        <title>New species of pathogenic Pseudomonas isolated from citrus in Tunisia: Proposal of Pseudomonas kairouanensis sp. nov. and Pseudomonas nabeulensis sp. nov.</title>
        <authorList>
            <person name="Oueslati M."/>
            <person name="Mulet M."/>
            <person name="Gomila M."/>
            <person name="Berge O."/>
            <person name="Hajlaoui M.R."/>
            <person name="Lalucat J."/>
            <person name="Sadfi-Zouaoui N."/>
            <person name="Garcia-Valdes E."/>
        </authorList>
    </citation>
    <scope>NUCLEOTIDE SEQUENCE [LARGE SCALE GENOMIC DNA]</scope>
    <source>
        <strain evidence="2 3">KC12</strain>
    </source>
</reference>
<protein>
    <submittedName>
        <fullName evidence="2">Calcium-binding protein</fullName>
    </submittedName>
</protein>
<comment type="caution">
    <text evidence="2">The sequence shown here is derived from an EMBL/GenBank/DDBJ whole genome shotgun (WGS) entry which is preliminary data.</text>
</comment>